<organism evidence="1 2">
    <name type="scientific">Pneumocystis oryctolagi</name>
    <dbReference type="NCBI Taxonomy" id="42067"/>
    <lineage>
        <taxon>Eukaryota</taxon>
        <taxon>Fungi</taxon>
        <taxon>Dikarya</taxon>
        <taxon>Ascomycota</taxon>
        <taxon>Taphrinomycotina</taxon>
        <taxon>Pneumocystomycetes</taxon>
        <taxon>Pneumocystaceae</taxon>
        <taxon>Pneumocystis</taxon>
    </lineage>
</organism>
<protein>
    <submittedName>
        <fullName evidence="1">Uncharacterized protein</fullName>
    </submittedName>
</protein>
<dbReference type="EMBL" id="JABTEG010000010">
    <property type="protein sequence ID" value="KAG4304163.1"/>
    <property type="molecule type" value="Genomic_DNA"/>
</dbReference>
<sequence>MTTQGTFILIFSTFGQAMQSDLGVSNVIMIKNSFLEDSLLLKDFFFPPLCPPFFLFVSSVVAVIVVGHFLFPHSSKLL</sequence>
<gene>
    <name evidence="1" type="ORF">PORY_002344</name>
</gene>
<evidence type="ECO:0000313" key="2">
    <source>
        <dbReference type="Proteomes" id="UP000768646"/>
    </source>
</evidence>
<proteinExistence type="predicted"/>
<comment type="caution">
    <text evidence="1">The sequence shown here is derived from an EMBL/GenBank/DDBJ whole genome shotgun (WGS) entry which is preliminary data.</text>
</comment>
<name>A0ACB7CB73_9ASCO</name>
<dbReference type="Proteomes" id="UP000768646">
    <property type="component" value="Unassembled WGS sequence"/>
</dbReference>
<accession>A0ACB7CB73</accession>
<keyword evidence="2" id="KW-1185">Reference proteome</keyword>
<reference evidence="1 2" key="1">
    <citation type="journal article" date="2021" name="Commun. Biol.">
        <title>Genomic insights into the host specific adaptation of the Pneumocystis genus.</title>
        <authorList>
            <person name="Cisse O.H."/>
            <person name="Ma L."/>
            <person name="Dekker J.P."/>
            <person name="Khil P.P."/>
            <person name="Youn J.-H."/>
            <person name="Brenchley J.M."/>
            <person name="Blair R."/>
            <person name="Pahar B."/>
            <person name="Chabe M."/>
            <person name="Van Rompay K.K.A."/>
            <person name="Keesler R."/>
            <person name="Sukura A."/>
            <person name="Hirsch V."/>
            <person name="Kutty G."/>
            <person name="Liu Y."/>
            <person name="Peng L."/>
            <person name="Chen J."/>
            <person name="Song J."/>
            <person name="Weissenbacher-Lang C."/>
            <person name="Xu J."/>
            <person name="Upham N.S."/>
            <person name="Stajich J.E."/>
            <person name="Cuomo C.A."/>
            <person name="Cushion M.T."/>
            <person name="Kovacs J.A."/>
        </authorList>
    </citation>
    <scope>NUCLEOTIDE SEQUENCE [LARGE SCALE GENOMIC DNA]</scope>
    <source>
        <strain evidence="1 2">RABM</strain>
    </source>
</reference>
<evidence type="ECO:0000313" key="1">
    <source>
        <dbReference type="EMBL" id="KAG4304163.1"/>
    </source>
</evidence>